<dbReference type="Gene3D" id="3.20.20.70">
    <property type="entry name" value="Aldolase class I"/>
    <property type="match status" value="1"/>
</dbReference>
<keyword evidence="6" id="KW-0456">Lyase</keyword>
<dbReference type="Pfam" id="PF00274">
    <property type="entry name" value="Glycolytic"/>
    <property type="match status" value="1"/>
</dbReference>
<gene>
    <name evidence="9" type="primary">fda</name>
    <name evidence="9" type="ORF">AQUSIP_20460</name>
</gene>
<comment type="catalytic activity">
    <reaction evidence="1">
        <text>beta-D-fructose 1,6-bisphosphate = D-glyceraldehyde 3-phosphate + dihydroxyacetone phosphate</text>
        <dbReference type="Rhea" id="RHEA:14729"/>
        <dbReference type="ChEBI" id="CHEBI:32966"/>
        <dbReference type="ChEBI" id="CHEBI:57642"/>
        <dbReference type="ChEBI" id="CHEBI:59776"/>
        <dbReference type="EC" id="4.1.2.13"/>
    </reaction>
</comment>
<evidence type="ECO:0000256" key="7">
    <source>
        <dbReference type="ARBA" id="ARBA00029799"/>
    </source>
</evidence>
<dbReference type="NCBIfam" id="NF033379">
    <property type="entry name" value="FrucBisAld_I"/>
    <property type="match status" value="1"/>
</dbReference>
<protein>
    <recommendedName>
        <fullName evidence="8">Probable fructose-bisphosphate aldolase class 1</fullName>
        <ecNumber evidence="4">4.1.2.13</ecNumber>
    </recommendedName>
    <alternativeName>
        <fullName evidence="7">Fructose-bisphosphate aldolase class I</fullName>
    </alternativeName>
</protein>
<dbReference type="EMBL" id="LR699119">
    <property type="protein sequence ID" value="VVC76721.1"/>
    <property type="molecule type" value="Genomic_DNA"/>
</dbReference>
<dbReference type="InterPro" id="IPR000741">
    <property type="entry name" value="FBA_I"/>
</dbReference>
<dbReference type="OrthoDB" id="9793595at2"/>
<dbReference type="RefSeq" id="WP_148340025.1">
    <property type="nucleotide sequence ID" value="NZ_LR699119.1"/>
</dbReference>
<dbReference type="UniPathway" id="UPA00109">
    <property type="reaction ID" value="UER00183"/>
</dbReference>
<accession>A0A5E4PK10</accession>
<proteinExistence type="inferred from homology"/>
<evidence type="ECO:0000256" key="8">
    <source>
        <dbReference type="ARBA" id="ARBA00072515"/>
    </source>
</evidence>
<dbReference type="AlphaFoldDB" id="A0A5E4PK10"/>
<evidence type="ECO:0000256" key="4">
    <source>
        <dbReference type="ARBA" id="ARBA00013068"/>
    </source>
</evidence>
<organism evidence="9 10">
    <name type="scientific">Aquicella siphonis</name>
    <dbReference type="NCBI Taxonomy" id="254247"/>
    <lineage>
        <taxon>Bacteria</taxon>
        <taxon>Pseudomonadati</taxon>
        <taxon>Pseudomonadota</taxon>
        <taxon>Gammaproteobacteria</taxon>
        <taxon>Legionellales</taxon>
        <taxon>Coxiellaceae</taxon>
        <taxon>Aquicella</taxon>
    </lineage>
</organism>
<dbReference type="PANTHER" id="PTHR11627">
    <property type="entry name" value="FRUCTOSE-BISPHOSPHATE ALDOLASE"/>
    <property type="match status" value="1"/>
</dbReference>
<name>A0A5E4PK10_9COXI</name>
<dbReference type="Proteomes" id="UP000324194">
    <property type="component" value="Chromosome 1"/>
</dbReference>
<dbReference type="GO" id="GO:0006096">
    <property type="term" value="P:glycolytic process"/>
    <property type="evidence" value="ECO:0007669"/>
    <property type="project" value="UniProtKB-UniPathway"/>
</dbReference>
<evidence type="ECO:0000256" key="1">
    <source>
        <dbReference type="ARBA" id="ARBA00000441"/>
    </source>
</evidence>
<dbReference type="SUPFAM" id="SSF51569">
    <property type="entry name" value="Aldolase"/>
    <property type="match status" value="1"/>
</dbReference>
<keyword evidence="5" id="KW-0324">Glycolysis</keyword>
<dbReference type="InterPro" id="IPR013785">
    <property type="entry name" value="Aldolase_TIM"/>
</dbReference>
<dbReference type="EC" id="4.1.2.13" evidence="4"/>
<dbReference type="KEGG" id="asip:AQUSIP_20460"/>
<keyword evidence="10" id="KW-1185">Reference proteome</keyword>
<comment type="similarity">
    <text evidence="3">Belongs to the class I fructose-bisphosphate aldolase family.</text>
</comment>
<evidence type="ECO:0000256" key="6">
    <source>
        <dbReference type="ARBA" id="ARBA00023239"/>
    </source>
</evidence>
<evidence type="ECO:0000313" key="10">
    <source>
        <dbReference type="Proteomes" id="UP000324194"/>
    </source>
</evidence>
<comment type="pathway">
    <text evidence="2">Carbohydrate degradation; glycolysis; D-glyceraldehyde 3-phosphate and glycerone phosphate from D-glucose: step 4/4.</text>
</comment>
<reference evidence="9 10" key="1">
    <citation type="submission" date="2019-08" db="EMBL/GenBank/DDBJ databases">
        <authorList>
            <person name="Guy L."/>
        </authorList>
    </citation>
    <scope>NUCLEOTIDE SEQUENCE [LARGE SCALE GENOMIC DNA]</scope>
    <source>
        <strain evidence="9 10">SGT-108</strain>
    </source>
</reference>
<evidence type="ECO:0000313" key="9">
    <source>
        <dbReference type="EMBL" id="VVC76721.1"/>
    </source>
</evidence>
<evidence type="ECO:0000256" key="5">
    <source>
        <dbReference type="ARBA" id="ARBA00023152"/>
    </source>
</evidence>
<dbReference type="FunFam" id="3.20.20.70:FF:000140">
    <property type="entry name" value="Fructose-bisphosphate aldolase"/>
    <property type="match status" value="1"/>
</dbReference>
<evidence type="ECO:0000256" key="3">
    <source>
        <dbReference type="ARBA" id="ARBA00010387"/>
    </source>
</evidence>
<sequence length="344" mass="37223">MTNLIELEATVSKLAAKGKGILAADESTATISKRFQAIGIESNEDSRRAYRELLMTTPGCNQYIAGVILFEETLNQKTSQGIPFPEALKNQGILPGIKVDKGLVHLANTVDEQVTQGLDGLAERLTEYKTKGACFAKWRAVYAISTSTPSALAIETNAEVLARYAALCQEHGIVPIVEPEVLIDGDHTLARCEEVSEPVLHAVFNALYRHKVKLEYIVLKPSMVINGKACPQKASVKEVAEATLRVLKRTVPGAVPTINFLSGGQTPEQSTAHLNAMNQSGRLPWNLSFSYARALQDYAMKAWAGQPKNISAAQAAFAKRAKLNSLAATGTYAETMEKEAVSHA</sequence>
<evidence type="ECO:0000256" key="2">
    <source>
        <dbReference type="ARBA" id="ARBA00004714"/>
    </source>
</evidence>
<dbReference type="GO" id="GO:0004332">
    <property type="term" value="F:fructose-bisphosphate aldolase activity"/>
    <property type="evidence" value="ECO:0007669"/>
    <property type="project" value="UniProtKB-EC"/>
</dbReference>